<sequence>MNGIFDRDNEETKKIRSVVGLSQQLEIELEEEEEEEEEEDFEQLFDSHSKELKNKVGLELEETQQRTRGR</sequence>
<evidence type="ECO:0000256" key="1">
    <source>
        <dbReference type="SAM" id="MobiDB-lite"/>
    </source>
</evidence>
<evidence type="ECO:0000313" key="3">
    <source>
        <dbReference type="Proteomes" id="UP000275846"/>
    </source>
</evidence>
<name>A0A183TEB0_SCHSO</name>
<evidence type="ECO:0000313" key="2">
    <source>
        <dbReference type="EMBL" id="VDM01194.1"/>
    </source>
</evidence>
<dbReference type="WBParaSite" id="SSLN_0001536701-mRNA-1">
    <property type="protein sequence ID" value="SSLN_0001536701-mRNA-1"/>
    <property type="gene ID" value="SSLN_0001536701"/>
</dbReference>
<organism evidence="4">
    <name type="scientific">Schistocephalus solidus</name>
    <name type="common">Tapeworm</name>
    <dbReference type="NCBI Taxonomy" id="70667"/>
    <lineage>
        <taxon>Eukaryota</taxon>
        <taxon>Metazoa</taxon>
        <taxon>Spiralia</taxon>
        <taxon>Lophotrochozoa</taxon>
        <taxon>Platyhelminthes</taxon>
        <taxon>Cestoda</taxon>
        <taxon>Eucestoda</taxon>
        <taxon>Diphyllobothriidea</taxon>
        <taxon>Diphyllobothriidae</taxon>
        <taxon>Schistocephalus</taxon>
    </lineage>
</organism>
<keyword evidence="3" id="KW-1185">Reference proteome</keyword>
<dbReference type="EMBL" id="UYSU01039327">
    <property type="protein sequence ID" value="VDM01194.1"/>
    <property type="molecule type" value="Genomic_DNA"/>
</dbReference>
<proteinExistence type="predicted"/>
<evidence type="ECO:0000313" key="4">
    <source>
        <dbReference type="WBParaSite" id="SSLN_0001536701-mRNA-1"/>
    </source>
</evidence>
<reference evidence="2 3" key="2">
    <citation type="submission" date="2018-11" db="EMBL/GenBank/DDBJ databases">
        <authorList>
            <consortium name="Pathogen Informatics"/>
        </authorList>
    </citation>
    <scope>NUCLEOTIDE SEQUENCE [LARGE SCALE GENOMIC DNA]</scope>
    <source>
        <strain evidence="2 3">NST_G2</strain>
    </source>
</reference>
<gene>
    <name evidence="2" type="ORF">SSLN_LOCUS14808</name>
</gene>
<protein>
    <submittedName>
        <fullName evidence="4">Protein AATF</fullName>
    </submittedName>
</protein>
<accession>A0A183TEB0</accession>
<feature type="region of interest" description="Disordered" evidence="1">
    <location>
        <begin position="27"/>
        <end position="70"/>
    </location>
</feature>
<dbReference type="Proteomes" id="UP000275846">
    <property type="component" value="Unassembled WGS sequence"/>
</dbReference>
<feature type="compositionally biased region" description="Acidic residues" evidence="1">
    <location>
        <begin position="27"/>
        <end position="43"/>
    </location>
</feature>
<feature type="compositionally biased region" description="Basic and acidic residues" evidence="1">
    <location>
        <begin position="45"/>
        <end position="58"/>
    </location>
</feature>
<reference evidence="4" key="1">
    <citation type="submission" date="2016-06" db="UniProtKB">
        <authorList>
            <consortium name="WormBaseParasite"/>
        </authorList>
    </citation>
    <scope>IDENTIFICATION</scope>
</reference>
<dbReference type="AlphaFoldDB" id="A0A183TEB0"/>